<dbReference type="Proteomes" id="UP000324897">
    <property type="component" value="Unassembled WGS sequence"/>
</dbReference>
<evidence type="ECO:0000256" key="1">
    <source>
        <dbReference type="SAM" id="MobiDB-lite"/>
    </source>
</evidence>
<dbReference type="EMBL" id="RWGY01000031">
    <property type="protein sequence ID" value="TVU15103.1"/>
    <property type="molecule type" value="Genomic_DNA"/>
</dbReference>
<feature type="region of interest" description="Disordered" evidence="1">
    <location>
        <begin position="67"/>
        <end position="102"/>
    </location>
</feature>
<accession>A0A5J9TUM9</accession>
<organism evidence="2 3">
    <name type="scientific">Eragrostis curvula</name>
    <name type="common">weeping love grass</name>
    <dbReference type="NCBI Taxonomy" id="38414"/>
    <lineage>
        <taxon>Eukaryota</taxon>
        <taxon>Viridiplantae</taxon>
        <taxon>Streptophyta</taxon>
        <taxon>Embryophyta</taxon>
        <taxon>Tracheophyta</taxon>
        <taxon>Spermatophyta</taxon>
        <taxon>Magnoliopsida</taxon>
        <taxon>Liliopsida</taxon>
        <taxon>Poales</taxon>
        <taxon>Poaceae</taxon>
        <taxon>PACMAD clade</taxon>
        <taxon>Chloridoideae</taxon>
        <taxon>Eragrostideae</taxon>
        <taxon>Eragrostidinae</taxon>
        <taxon>Eragrostis</taxon>
    </lineage>
</organism>
<feature type="compositionally biased region" description="Low complexity" evidence="1">
    <location>
        <begin position="72"/>
        <end position="88"/>
    </location>
</feature>
<evidence type="ECO:0000313" key="2">
    <source>
        <dbReference type="EMBL" id="TVU15103.1"/>
    </source>
</evidence>
<keyword evidence="3" id="KW-1185">Reference proteome</keyword>
<proteinExistence type="predicted"/>
<feature type="non-terminal residue" evidence="2">
    <location>
        <position position="1"/>
    </location>
</feature>
<protein>
    <submittedName>
        <fullName evidence="2">Uncharacterized protein</fullName>
    </submittedName>
</protein>
<dbReference type="OrthoDB" id="695137at2759"/>
<dbReference type="AlphaFoldDB" id="A0A5J9TUM9"/>
<dbReference type="Gramene" id="TVU15103">
    <property type="protein sequence ID" value="TVU15103"/>
    <property type="gene ID" value="EJB05_38605"/>
</dbReference>
<gene>
    <name evidence="2" type="ORF">EJB05_38605</name>
</gene>
<reference evidence="2 3" key="1">
    <citation type="journal article" date="2019" name="Sci. Rep.">
        <title>A high-quality genome of Eragrostis curvula grass provides insights into Poaceae evolution and supports new strategies to enhance forage quality.</title>
        <authorList>
            <person name="Carballo J."/>
            <person name="Santos B.A.C.M."/>
            <person name="Zappacosta D."/>
            <person name="Garbus I."/>
            <person name="Selva J.P."/>
            <person name="Gallo C.A."/>
            <person name="Diaz A."/>
            <person name="Albertini E."/>
            <person name="Caccamo M."/>
            <person name="Echenique V."/>
        </authorList>
    </citation>
    <scope>NUCLEOTIDE SEQUENCE [LARGE SCALE GENOMIC DNA]</scope>
    <source>
        <strain evidence="3">cv. Victoria</strain>
        <tissue evidence="2">Leaf</tissue>
    </source>
</reference>
<comment type="caution">
    <text evidence="2">The sequence shown here is derived from an EMBL/GenBank/DDBJ whole genome shotgun (WGS) entry which is preliminary data.</text>
</comment>
<name>A0A5J9TUM9_9POAL</name>
<sequence length="213" mass="22170">MLSPSYVVDSSGSGTSPSRYCTICRMLGLAPGSGCEHSRPSFSTRLASCWTKSPTRRGSTVSVIAPARHRSSTQSTSTRRSTRASCTTGFRPHATSSMKAPNANTSDALDAFPVRPSSGAMYPMVPTTCVVCGSVPWSYSRARPKSPSRALISLSSSTLLALMSRPRAGTAAGGHALDDAEPLPPAQGDLAGLVVVVKVLVQAAVGHVVVHQE</sequence>
<evidence type="ECO:0000313" key="3">
    <source>
        <dbReference type="Proteomes" id="UP000324897"/>
    </source>
</evidence>